<name>A0AAW1N391_POPJA</name>
<feature type="compositionally biased region" description="Basic residues" evidence="1">
    <location>
        <begin position="117"/>
        <end position="127"/>
    </location>
</feature>
<dbReference type="AlphaFoldDB" id="A0AAW1N391"/>
<proteinExistence type="predicted"/>
<gene>
    <name evidence="2" type="ORF">QE152_g3666</name>
</gene>
<evidence type="ECO:0000313" key="2">
    <source>
        <dbReference type="EMBL" id="KAK9753099.1"/>
    </source>
</evidence>
<feature type="region of interest" description="Disordered" evidence="1">
    <location>
        <begin position="33"/>
        <end position="133"/>
    </location>
</feature>
<keyword evidence="3" id="KW-1185">Reference proteome</keyword>
<dbReference type="PANTHER" id="PTHR40552:SF6">
    <property type="entry name" value="FI09606P-RELATED"/>
    <property type="match status" value="1"/>
</dbReference>
<feature type="region of interest" description="Disordered" evidence="1">
    <location>
        <begin position="202"/>
        <end position="234"/>
    </location>
</feature>
<comment type="caution">
    <text evidence="2">The sequence shown here is derived from an EMBL/GenBank/DDBJ whole genome shotgun (WGS) entry which is preliminary data.</text>
</comment>
<dbReference type="PANTHER" id="PTHR40552">
    <property type="entry name" value="AT05186P-RELATED"/>
    <property type="match status" value="1"/>
</dbReference>
<feature type="compositionally biased region" description="Acidic residues" evidence="1">
    <location>
        <begin position="204"/>
        <end position="217"/>
    </location>
</feature>
<feature type="compositionally biased region" description="Basic residues" evidence="1">
    <location>
        <begin position="57"/>
        <end position="66"/>
    </location>
</feature>
<dbReference type="Proteomes" id="UP001458880">
    <property type="component" value="Unassembled WGS sequence"/>
</dbReference>
<evidence type="ECO:0000313" key="3">
    <source>
        <dbReference type="Proteomes" id="UP001458880"/>
    </source>
</evidence>
<evidence type="ECO:0000256" key="1">
    <source>
        <dbReference type="SAM" id="MobiDB-lite"/>
    </source>
</evidence>
<sequence>MADHRKVMQKLKVGKEFRNDTAGIIYTIKSPERALADDESRAELEVFPPKRDPVKDHNRRANKRARSPSPSDRPQTPETLINPSLSTRMDLSKPACMRDDLRRSGDPLVKYDLPKPKGTRKASKERRKQQAENKLICEYDVLRLPSPTNEVRLQELGMISPDISKAKVMPMKPSATSAVLYPDPPPKEELELHKPKSGIIINVTDEEEESDSSEEDDYVKAKDKDTSKHESDRLSTIEDVTDEDDWEDIGEDVLFRNKSTAMEEDQPLRMVRKQVSQTSRTTSLNEKDFMYEDINWEQIPAICKLVQTFRSEQEEDAKKMKKVRRGTLETHSFTRIKQKTADEFCFKCLLGTIHQGDDNFSLMSRNKQGICMPVAAYCFSKLKKPEQWFEKTIDDVLEIGNKFYLDSIGTLHMHRDRKELTPKELQKTCVINDKKVKFEIDEPEVSGQIRSLDKKIFNITKGLRIFFHRHKAALFQATNCNLTIWKHKKYYYIFDATQRRKDIYQDPNGKACLICVQNLKAVVSVLLDRSNLGNSTFVLCRIKVVRVMNIEDVDEDVVDTASVYNILNDCKAVVQGTFDLGDKCFAFSRNKQALTMATVALVYSRITSPSTWRRKTLDKIVYSRITSPSTWRRKTLDKIMIIGNQLYVEIVKHENIVEIALENLPAIFTIGPYIVEIYIYANLHADTMFKKGHCAFMEILREFFEKNNNAIVQIGKSILAIWHQRNMNGSACVSMNSNYCFDPYSRNSEALKCRNGSACVSMNSNVETLVETVITNFEEPDVIFYLHALKVVKIHRDPAMGRLFPKSMTLNEVPIENFKRLKLRRSKKKALEKPIRTSFTEYALKKLLAWESPVPSLIDIGSNVGSFNCSYLPPFMQKIQCW</sequence>
<accession>A0AAW1N391</accession>
<feature type="compositionally biased region" description="Basic and acidic residues" evidence="1">
    <location>
        <begin position="33"/>
        <end position="56"/>
    </location>
</feature>
<dbReference type="Gene3D" id="3.90.70.120">
    <property type="match status" value="3"/>
</dbReference>
<feature type="compositionally biased region" description="Polar residues" evidence="1">
    <location>
        <begin position="68"/>
        <end position="89"/>
    </location>
</feature>
<feature type="compositionally biased region" description="Basic and acidic residues" evidence="1">
    <location>
        <begin position="218"/>
        <end position="234"/>
    </location>
</feature>
<feature type="compositionally biased region" description="Basic and acidic residues" evidence="1">
    <location>
        <begin position="96"/>
        <end position="105"/>
    </location>
</feature>
<dbReference type="EMBL" id="JASPKY010000015">
    <property type="protein sequence ID" value="KAK9753099.1"/>
    <property type="molecule type" value="Genomic_DNA"/>
</dbReference>
<organism evidence="2 3">
    <name type="scientific">Popillia japonica</name>
    <name type="common">Japanese beetle</name>
    <dbReference type="NCBI Taxonomy" id="7064"/>
    <lineage>
        <taxon>Eukaryota</taxon>
        <taxon>Metazoa</taxon>
        <taxon>Ecdysozoa</taxon>
        <taxon>Arthropoda</taxon>
        <taxon>Hexapoda</taxon>
        <taxon>Insecta</taxon>
        <taxon>Pterygota</taxon>
        <taxon>Neoptera</taxon>
        <taxon>Endopterygota</taxon>
        <taxon>Coleoptera</taxon>
        <taxon>Polyphaga</taxon>
        <taxon>Scarabaeiformia</taxon>
        <taxon>Scarabaeidae</taxon>
        <taxon>Rutelinae</taxon>
        <taxon>Popillia</taxon>
    </lineage>
</organism>
<reference evidence="2 3" key="1">
    <citation type="journal article" date="2024" name="BMC Genomics">
        <title>De novo assembly and annotation of Popillia japonica's genome with initial clues to its potential as an invasive pest.</title>
        <authorList>
            <person name="Cucini C."/>
            <person name="Boschi S."/>
            <person name="Funari R."/>
            <person name="Cardaioli E."/>
            <person name="Iannotti N."/>
            <person name="Marturano G."/>
            <person name="Paoli F."/>
            <person name="Bruttini M."/>
            <person name="Carapelli A."/>
            <person name="Frati F."/>
            <person name="Nardi F."/>
        </authorList>
    </citation>
    <scope>NUCLEOTIDE SEQUENCE [LARGE SCALE GENOMIC DNA]</scope>
    <source>
        <strain evidence="2">DMR45628</strain>
    </source>
</reference>
<protein>
    <submittedName>
        <fullName evidence="2">Uncharacterized protein</fullName>
    </submittedName>
</protein>